<comment type="caution">
    <text evidence="6">The sequence shown here is derived from an EMBL/GenBank/DDBJ whole genome shotgun (WGS) entry which is preliminary data.</text>
</comment>
<dbReference type="GO" id="GO:0030488">
    <property type="term" value="P:tRNA methylation"/>
    <property type="evidence" value="ECO:0007669"/>
    <property type="project" value="TreeGrafter"/>
</dbReference>
<protein>
    <submittedName>
        <fullName evidence="6">HEAT repeat protein</fullName>
    </submittedName>
</protein>
<dbReference type="Pfam" id="PF25151">
    <property type="entry name" value="TPR_Trm732_C"/>
    <property type="match status" value="1"/>
</dbReference>
<comment type="similarity">
    <text evidence="1">Belongs to the THADA family.</text>
</comment>
<feature type="domain" description="tRNA (32-2'-O)-methyltransferase regulator THADA-like C-terminal TPR repeats region" evidence="5">
    <location>
        <begin position="769"/>
        <end position="926"/>
    </location>
</feature>
<evidence type="ECO:0000259" key="4">
    <source>
        <dbReference type="Pfam" id="PF25150"/>
    </source>
</evidence>
<reference evidence="6 7" key="1">
    <citation type="submission" date="2015-04" db="EMBL/GenBank/DDBJ databases">
        <authorList>
            <person name="Heijne W.H."/>
            <person name="Fedorova N.D."/>
            <person name="Nierman W.C."/>
            <person name="Vollebregt A.W."/>
            <person name="Zhao Z."/>
            <person name="Wu L."/>
            <person name="Kumar M."/>
            <person name="Stam H."/>
            <person name="van den Berg M.A."/>
            <person name="Pel H.J."/>
        </authorList>
    </citation>
    <scope>NUCLEOTIDE SEQUENCE [LARGE SCALE GENOMIC DNA]</scope>
    <source>
        <strain evidence="6 7">CBS 393.64</strain>
    </source>
</reference>
<organism evidence="6 7">
    <name type="scientific">Rasamsonia emersonii (strain ATCC 16479 / CBS 393.64 / IMI 116815)</name>
    <dbReference type="NCBI Taxonomy" id="1408163"/>
    <lineage>
        <taxon>Eukaryota</taxon>
        <taxon>Fungi</taxon>
        <taxon>Dikarya</taxon>
        <taxon>Ascomycota</taxon>
        <taxon>Pezizomycotina</taxon>
        <taxon>Eurotiomycetes</taxon>
        <taxon>Eurotiomycetidae</taxon>
        <taxon>Eurotiales</taxon>
        <taxon>Trichocomaceae</taxon>
        <taxon>Rasamsonia</taxon>
    </lineage>
</organism>
<evidence type="ECO:0000259" key="3">
    <source>
        <dbReference type="Pfam" id="PF10350"/>
    </source>
</evidence>
<keyword evidence="7" id="KW-1185">Reference proteome</keyword>
<dbReference type="STRING" id="1408163.A0A0F4YLH7"/>
<dbReference type="SUPFAM" id="SSF48371">
    <property type="entry name" value="ARM repeat"/>
    <property type="match status" value="2"/>
</dbReference>
<dbReference type="Pfam" id="PF10350">
    <property type="entry name" value="DUF2428"/>
    <property type="match status" value="1"/>
</dbReference>
<dbReference type="InterPro" id="IPR056843">
    <property type="entry name" value="THADA-like_TPR"/>
</dbReference>
<dbReference type="Pfam" id="PF26523">
    <property type="entry name" value="Trm732_C"/>
    <property type="match status" value="1"/>
</dbReference>
<gene>
    <name evidence="6" type="ORF">T310_6913</name>
</gene>
<feature type="domain" description="tRNA (32-2'-O)-methyltransferase regulator THADA-like TPR repeats region" evidence="4">
    <location>
        <begin position="181"/>
        <end position="453"/>
    </location>
</feature>
<dbReference type="GO" id="GO:0005829">
    <property type="term" value="C:cytosol"/>
    <property type="evidence" value="ECO:0007669"/>
    <property type="project" value="TreeGrafter"/>
</dbReference>
<dbReference type="PANTHER" id="PTHR14387:SF0">
    <property type="entry name" value="DUF2428 DOMAIN-CONTAINING PROTEIN"/>
    <property type="match status" value="1"/>
</dbReference>
<evidence type="ECO:0000313" key="6">
    <source>
        <dbReference type="EMBL" id="KKA19122.1"/>
    </source>
</evidence>
<evidence type="ECO:0000256" key="1">
    <source>
        <dbReference type="ARBA" id="ARBA00010409"/>
    </source>
</evidence>
<evidence type="ECO:0000313" key="7">
    <source>
        <dbReference type="Proteomes" id="UP000053958"/>
    </source>
</evidence>
<proteinExistence type="inferred from homology"/>
<dbReference type="Pfam" id="PF25150">
    <property type="entry name" value="TPR_Trm732"/>
    <property type="match status" value="1"/>
</dbReference>
<accession>A0A0F4YLH7</accession>
<evidence type="ECO:0000256" key="2">
    <source>
        <dbReference type="ARBA" id="ARBA00022694"/>
    </source>
</evidence>
<dbReference type="Proteomes" id="UP000053958">
    <property type="component" value="Unassembled WGS sequence"/>
</dbReference>
<dbReference type="InterPro" id="IPR056842">
    <property type="entry name" value="THADA-like_TPR_C"/>
</dbReference>
<dbReference type="RefSeq" id="XP_013325734.1">
    <property type="nucleotide sequence ID" value="XM_013470280.1"/>
</dbReference>
<dbReference type="OrthoDB" id="289314at2759"/>
<dbReference type="InterPro" id="IPR051954">
    <property type="entry name" value="tRNA_methyltransferase_THADA"/>
</dbReference>
<dbReference type="GeneID" id="25319190"/>
<evidence type="ECO:0000259" key="5">
    <source>
        <dbReference type="Pfam" id="PF25151"/>
    </source>
</evidence>
<dbReference type="InterPro" id="IPR016024">
    <property type="entry name" value="ARM-type_fold"/>
</dbReference>
<feature type="domain" description="DUF2428" evidence="3">
    <location>
        <begin position="583"/>
        <end position="767"/>
    </location>
</feature>
<dbReference type="EMBL" id="LASV01000381">
    <property type="protein sequence ID" value="KKA19122.1"/>
    <property type="molecule type" value="Genomic_DNA"/>
</dbReference>
<name>A0A0F4YLH7_RASE3</name>
<keyword evidence="2" id="KW-0819">tRNA processing</keyword>
<dbReference type="InterPro" id="IPR019442">
    <property type="entry name" value="THADA/TRM732_DUF2428"/>
</dbReference>
<dbReference type="PANTHER" id="PTHR14387">
    <property type="entry name" value="THADA/DEATH RECEPTOR INTERACTING PROTEIN"/>
    <property type="match status" value="1"/>
</dbReference>
<sequence length="1475" mass="164402">MIRFEDAGPKPMKQVLSCLVKILRKHPDEKEADLIRIGAVNAIMPSVVLGDPRSRLKSSLVALELFVRENAISPSQLMSLLHDWLVEHYGRWMPLFESHCECLSIDTTHFVGQNPTWHDSDVKVKRDVLMVFNLSLLLHAKSLGYASTAGSMLALFSRKASQEVESGQAPSFELASPSMSWVSPTRHIMLENMEFLESMSNNVLYPLFASCSGGFRSFINQLPFQSLLSGDMKDEGSVDEFTLLFSALQVAKKLGLVHEDHFVGKPSSAAKDKQDALILRSEVLGQFLLHTDPRIRVACFSLLITAPSTTKPITPAALKAVMSGLPSLHAESDAQSRGEILSLIRKLMVRLRGTQGHRQGSDNEIKDAERFLDAFVKFLEGELRPGASYQRHISALKSLYLVLNTSVDPRVKGVKVQKADADQTPWRFTLDILRPSLFRLLVDLLLDPFEEVRAMALTILGHFPSDYSAQYSDLSASELAGISERLTVGLSKAEALASNTSRADHADTVARLYHAIFSLASPGRKQSSETPWYESKREIVNTILEKLDRKLSQPGGLFSSTIRDAPLHGYVSALSTTSPTNCTSLLLHAIVSNVTYGPTDGETGLQRSDYEAIGVLSFIQLSELRHRGAFTAVSQTFATCCLRCGQSSNPTISSLPELWYQESVKIIEKQASKLTRRSAGLPALVTGILCADPGGPLFQRAMSELQEIARQPAEQKASYTELWLPQVHAMNCLKDIFDNTRLSPHTEPFIMPSLTIAAESLSSSIWAIRNCGLMLFRALMMKMCRLLPGTTVGFSGASGSDAGMRIHFQKYPGLLQLLSKLLTSADQSQDSQDGKASTETERVFPALELIIEKAPSPSGDDDAHLRKLVLQQMKSMIWAVRDQAARVYASLLRPIHILDEVHSLLRDNVNIASQNYAHGKLLCIRFALRRLWFSSHGYWRDHYGEMLSIIQDTFSKFFMDACSPFVHAAMIDILTDALEKSIQFGKTGETIDFLNNVFGLYDLETLLYSLVEQSEVSAGTGSEARAASLLRRSLAWSMILKIMIEQNSDLSSRLSDIFFSVSAADADAACWVLRQIDTIFDGCETYQKQFLGLYLSTILGDNREDVKTVAALNLAKILENALEKGLTLDLPDEWARLGDYIRSQSREQTWSREIVESVLRLQGCLMTIQCAIPTSELESSRNLVLDLRRWAISLRFALSEETVFSTRYAAVMSLKTFGRVLRKPGGMAETSPVFLEIYLILYDMLNDDDEELRDIAATVASWVLSYSSVSPEKAVVLGALPASDRLADFLANNYSKSPFLFRETVERLLGEESHRWNSRSKKGLIPVSARMSEYRKESTVLFEEERQNLFIDDVREVDIWSGVLLRLEKDSYDQRLLRTLFEWVSEGLEYLVDVTSAGDQDGVLGWTSKPEVYTLGIQVFSTAALFVSRDLAVESHLPNAKVTILDKLGLLLEKGRAVSLHPHWLTRIESVRSLA</sequence>